<organism evidence="2 3">
    <name type="scientific">Plutella xylostella</name>
    <name type="common">Diamondback moth</name>
    <name type="synonym">Plutella maculipennis</name>
    <dbReference type="NCBI Taxonomy" id="51655"/>
    <lineage>
        <taxon>Eukaryota</taxon>
        <taxon>Metazoa</taxon>
        <taxon>Ecdysozoa</taxon>
        <taxon>Arthropoda</taxon>
        <taxon>Hexapoda</taxon>
        <taxon>Insecta</taxon>
        <taxon>Pterygota</taxon>
        <taxon>Neoptera</taxon>
        <taxon>Endopterygota</taxon>
        <taxon>Lepidoptera</taxon>
        <taxon>Glossata</taxon>
        <taxon>Ditrysia</taxon>
        <taxon>Yponomeutoidea</taxon>
        <taxon>Plutellidae</taxon>
        <taxon>Plutella</taxon>
    </lineage>
</organism>
<comment type="caution">
    <text evidence="2">The sequence shown here is derived from an EMBL/GenBank/DDBJ whole genome shotgun (WGS) entry which is preliminary data.</text>
</comment>
<protein>
    <submittedName>
        <fullName evidence="2">Uncharacterized protein</fullName>
    </submittedName>
</protein>
<dbReference type="EMBL" id="JAHIBW010000023">
    <property type="protein sequence ID" value="KAG7298940.1"/>
    <property type="molecule type" value="Genomic_DNA"/>
</dbReference>
<feature type="compositionally biased region" description="Basic and acidic residues" evidence="1">
    <location>
        <begin position="133"/>
        <end position="143"/>
    </location>
</feature>
<accession>A0ABQ7Q1A5</accession>
<evidence type="ECO:0000313" key="2">
    <source>
        <dbReference type="EMBL" id="KAG7298940.1"/>
    </source>
</evidence>
<feature type="region of interest" description="Disordered" evidence="1">
    <location>
        <begin position="123"/>
        <end position="143"/>
    </location>
</feature>
<dbReference type="Proteomes" id="UP000823941">
    <property type="component" value="Chromosome 23"/>
</dbReference>
<proteinExistence type="predicted"/>
<gene>
    <name evidence="2" type="ORF">JYU34_017407</name>
</gene>
<reference evidence="2 3" key="1">
    <citation type="submission" date="2021-06" db="EMBL/GenBank/DDBJ databases">
        <title>A haploid diamondback moth (Plutella xylostella L.) genome assembly resolves 31 chromosomes and identifies a diamide resistance mutation.</title>
        <authorList>
            <person name="Ward C.M."/>
            <person name="Perry K.D."/>
            <person name="Baker G."/>
            <person name="Powis K."/>
            <person name="Heckel D.G."/>
            <person name="Baxter S.W."/>
        </authorList>
    </citation>
    <scope>NUCLEOTIDE SEQUENCE [LARGE SCALE GENOMIC DNA]</scope>
    <source>
        <strain evidence="2 3">LV</strain>
        <tissue evidence="2">Single pupa</tissue>
    </source>
</reference>
<keyword evidence="3" id="KW-1185">Reference proteome</keyword>
<evidence type="ECO:0000256" key="1">
    <source>
        <dbReference type="SAM" id="MobiDB-lite"/>
    </source>
</evidence>
<name>A0ABQ7Q1A5_PLUXY</name>
<sequence length="234" mass="26874">MSLPKLIKSSLHFFKKHIITFLVIRRHDLGMAAESLRYISVRPMSSISMLRYKVWHLLDLPDFCDERIILKNHKEVEIPLTELLRGNSPQNPYILEVWPPEKQYSFPDAMVMGTATTSNMLLGAPDAGGTEQAPEKGERDASARSLGYKRDLKDFSLQRNYFESKTTINNILHSDGLDYRPSELSFRKTTSTAMFKLHGRKSKDNLTNVLIKIQNDLANLSTKMNYLETRLPDQ</sequence>
<evidence type="ECO:0000313" key="3">
    <source>
        <dbReference type="Proteomes" id="UP000823941"/>
    </source>
</evidence>